<dbReference type="Gene3D" id="3.30.590.20">
    <property type="match status" value="1"/>
</dbReference>
<protein>
    <recommendedName>
        <fullName evidence="6">Glutamate--cysteine ligase</fullName>
    </recommendedName>
</protein>
<keyword evidence="3" id="KW-0067">ATP-binding</keyword>
<dbReference type="EMBL" id="UINC01004085">
    <property type="protein sequence ID" value="SVA11663.1"/>
    <property type="molecule type" value="Genomic_DNA"/>
</dbReference>
<organism evidence="5">
    <name type="scientific">marine metagenome</name>
    <dbReference type="NCBI Taxonomy" id="408172"/>
    <lineage>
        <taxon>unclassified sequences</taxon>
        <taxon>metagenomes</taxon>
        <taxon>ecological metagenomes</taxon>
    </lineage>
</organism>
<keyword evidence="2" id="KW-0547">Nucleotide-binding</keyword>
<sequence length="368" mass="42891">MSDIKNLTIGIEEEYQIIDPESRELTSFISEFLEKGALLFRDQMKPEFLQSQVEISSKVCKNIQEAREEVQKLRRMISDFAEKNNRRILAAGTHPFSLWEDQIITDKERYMGLLDTMQYVARRLLIFGMHVHIGIEDRDLQIDIMNQMSYFMPHILTLSTSSPFWKGQNTGFKSYRSIVFEDLPRTGIPERFGSAAEYDQYVHTLVSCNSIEEPSKIWWDIRPHSTFPTLEFRICDCTTKVNEVMAIAALIQALVAKLIQFRQSNQTWRKYRRSLVVENKWRACKNGINGRLIDFGKKKEIPLRSLMKEMLELVDDVVDPLGSREEINYIHTMLDKGTSADRQLACYEKTQSFEAVIDQLCEETLENC</sequence>
<dbReference type="NCBIfam" id="NF010039">
    <property type="entry name" value="PRK13515.1"/>
    <property type="match status" value="1"/>
</dbReference>
<keyword evidence="1" id="KW-0436">Ligase</keyword>
<dbReference type="SUPFAM" id="SSF55931">
    <property type="entry name" value="Glutamine synthetase/guanido kinase"/>
    <property type="match status" value="1"/>
</dbReference>
<dbReference type="GO" id="GO:0005524">
    <property type="term" value="F:ATP binding"/>
    <property type="evidence" value="ECO:0007669"/>
    <property type="project" value="UniProtKB-KW"/>
</dbReference>
<reference evidence="5" key="1">
    <citation type="submission" date="2018-05" db="EMBL/GenBank/DDBJ databases">
        <authorList>
            <person name="Lanie J.A."/>
            <person name="Ng W.-L."/>
            <person name="Kazmierczak K.M."/>
            <person name="Andrzejewski T.M."/>
            <person name="Davidsen T.M."/>
            <person name="Wayne K.J."/>
            <person name="Tettelin H."/>
            <person name="Glass J.I."/>
            <person name="Rusch D."/>
            <person name="Podicherti R."/>
            <person name="Tsui H.-C.T."/>
            <person name="Winkler M.E."/>
        </authorList>
    </citation>
    <scope>NUCLEOTIDE SEQUENCE</scope>
</reference>
<dbReference type="InterPro" id="IPR006336">
    <property type="entry name" value="GCS2"/>
</dbReference>
<dbReference type="GO" id="GO:0004357">
    <property type="term" value="F:glutamate-cysteine ligase activity"/>
    <property type="evidence" value="ECO:0007669"/>
    <property type="project" value="InterPro"/>
</dbReference>
<dbReference type="AlphaFoldDB" id="A0A381TCM4"/>
<proteinExistence type="inferred from homology"/>
<gene>
    <name evidence="5" type="ORF">METZ01_LOCUS64517</name>
</gene>
<evidence type="ECO:0000313" key="5">
    <source>
        <dbReference type="EMBL" id="SVA11663.1"/>
    </source>
</evidence>
<evidence type="ECO:0000256" key="2">
    <source>
        <dbReference type="ARBA" id="ARBA00022741"/>
    </source>
</evidence>
<dbReference type="PANTHER" id="PTHR36510:SF1">
    <property type="entry name" value="GLUTAMATE--CYSTEINE LIGASE 2-RELATED"/>
    <property type="match status" value="1"/>
</dbReference>
<dbReference type="NCBIfam" id="TIGR02050">
    <property type="entry name" value="gshA_cyan_rel"/>
    <property type="match status" value="1"/>
</dbReference>
<name>A0A381TCM4_9ZZZZ</name>
<dbReference type="InterPro" id="IPR050141">
    <property type="entry name" value="GCL_type2/YbdK_subfam"/>
</dbReference>
<dbReference type="HAMAP" id="MF_01609">
    <property type="entry name" value="Glu_cys_ligase_2"/>
    <property type="match status" value="1"/>
</dbReference>
<dbReference type="InterPro" id="IPR014746">
    <property type="entry name" value="Gln_synth/guanido_kin_cat_dom"/>
</dbReference>
<dbReference type="Pfam" id="PF04107">
    <property type="entry name" value="GCS2"/>
    <property type="match status" value="1"/>
</dbReference>
<evidence type="ECO:0000256" key="3">
    <source>
        <dbReference type="ARBA" id="ARBA00022840"/>
    </source>
</evidence>
<evidence type="ECO:0008006" key="6">
    <source>
        <dbReference type="Google" id="ProtNLM"/>
    </source>
</evidence>
<evidence type="ECO:0000256" key="4">
    <source>
        <dbReference type="SAM" id="Coils"/>
    </source>
</evidence>
<dbReference type="InterPro" id="IPR011793">
    <property type="entry name" value="YbdK"/>
</dbReference>
<evidence type="ECO:0000256" key="1">
    <source>
        <dbReference type="ARBA" id="ARBA00022598"/>
    </source>
</evidence>
<dbReference type="GO" id="GO:0042398">
    <property type="term" value="P:modified amino acid biosynthetic process"/>
    <property type="evidence" value="ECO:0007669"/>
    <property type="project" value="InterPro"/>
</dbReference>
<feature type="coiled-coil region" evidence="4">
    <location>
        <begin position="56"/>
        <end position="83"/>
    </location>
</feature>
<keyword evidence="4" id="KW-0175">Coiled coil</keyword>
<accession>A0A381TCM4</accession>
<dbReference type="PANTHER" id="PTHR36510">
    <property type="entry name" value="GLUTAMATE--CYSTEINE LIGASE 2-RELATED"/>
    <property type="match status" value="1"/>
</dbReference>